<dbReference type="Gene3D" id="1.20.120.530">
    <property type="entry name" value="GntR ligand-binding domain-like"/>
    <property type="match status" value="1"/>
</dbReference>
<dbReference type="PANTHER" id="PTHR43537">
    <property type="entry name" value="TRANSCRIPTIONAL REGULATOR, GNTR FAMILY"/>
    <property type="match status" value="1"/>
</dbReference>
<gene>
    <name evidence="5" type="ORF">ACFPZ3_57360</name>
</gene>
<keyword evidence="2" id="KW-0238">DNA-binding</keyword>
<keyword evidence="3" id="KW-0804">Transcription</keyword>
<protein>
    <submittedName>
        <fullName evidence="5">GntR family transcriptional regulator</fullName>
    </submittedName>
</protein>
<dbReference type="Pfam" id="PF07729">
    <property type="entry name" value="FCD"/>
    <property type="match status" value="1"/>
</dbReference>
<evidence type="ECO:0000256" key="1">
    <source>
        <dbReference type="ARBA" id="ARBA00023015"/>
    </source>
</evidence>
<dbReference type="RefSeq" id="WP_379522906.1">
    <property type="nucleotide sequence ID" value="NZ_JBHSPA010000094.1"/>
</dbReference>
<keyword evidence="6" id="KW-1185">Reference proteome</keyword>
<dbReference type="SUPFAM" id="SSF48008">
    <property type="entry name" value="GntR ligand-binding domain-like"/>
    <property type="match status" value="1"/>
</dbReference>
<dbReference type="Pfam" id="PF00392">
    <property type="entry name" value="GntR"/>
    <property type="match status" value="1"/>
</dbReference>
<reference evidence="6" key="1">
    <citation type="journal article" date="2019" name="Int. J. Syst. Evol. Microbiol.">
        <title>The Global Catalogue of Microorganisms (GCM) 10K type strain sequencing project: providing services to taxonomists for standard genome sequencing and annotation.</title>
        <authorList>
            <consortium name="The Broad Institute Genomics Platform"/>
            <consortium name="The Broad Institute Genome Sequencing Center for Infectious Disease"/>
            <person name="Wu L."/>
            <person name="Ma J."/>
        </authorList>
    </citation>
    <scope>NUCLEOTIDE SEQUENCE [LARGE SCALE GENOMIC DNA]</scope>
    <source>
        <strain evidence="6">CCUG 53903</strain>
    </source>
</reference>
<comment type="caution">
    <text evidence="5">The sequence shown here is derived from an EMBL/GenBank/DDBJ whole genome shotgun (WGS) entry which is preliminary data.</text>
</comment>
<name>A0ABW1D635_9ACTN</name>
<dbReference type="PROSITE" id="PS50949">
    <property type="entry name" value="HTH_GNTR"/>
    <property type="match status" value="1"/>
</dbReference>
<dbReference type="Proteomes" id="UP001596058">
    <property type="component" value="Unassembled WGS sequence"/>
</dbReference>
<evidence type="ECO:0000256" key="2">
    <source>
        <dbReference type="ARBA" id="ARBA00023125"/>
    </source>
</evidence>
<proteinExistence type="predicted"/>
<dbReference type="InterPro" id="IPR036390">
    <property type="entry name" value="WH_DNA-bd_sf"/>
</dbReference>
<dbReference type="SUPFAM" id="SSF46785">
    <property type="entry name" value="Winged helix' DNA-binding domain"/>
    <property type="match status" value="1"/>
</dbReference>
<sequence>MNGLEGRIGSRTLHESVYKRLREFILDGEITPGDRLDERQLSAILGVSRTPIRDAMGRLATEGLIDYRPHQGNFIRVLTLKEFDDLYVVRVELECLAVRLAAARVTPDFLDRLAGIVDDTERAVRENDLTALAHADQRMHRFIVESADNVALAASLDRIDTLIRLGRSLANRQPEIPDVTARQRRALLRAFQESDVDAATNAMREHIETVRRALAGALTVDRG</sequence>
<dbReference type="EMBL" id="JBHSPA010000094">
    <property type="protein sequence ID" value="MFC5833480.1"/>
    <property type="molecule type" value="Genomic_DNA"/>
</dbReference>
<evidence type="ECO:0000313" key="6">
    <source>
        <dbReference type="Proteomes" id="UP001596058"/>
    </source>
</evidence>
<dbReference type="CDD" id="cd07377">
    <property type="entry name" value="WHTH_GntR"/>
    <property type="match status" value="1"/>
</dbReference>
<dbReference type="InterPro" id="IPR008920">
    <property type="entry name" value="TF_FadR/GntR_C"/>
</dbReference>
<dbReference type="SMART" id="SM00895">
    <property type="entry name" value="FCD"/>
    <property type="match status" value="1"/>
</dbReference>
<keyword evidence="1" id="KW-0805">Transcription regulation</keyword>
<feature type="domain" description="HTH gntR-type" evidence="4">
    <location>
        <begin position="11"/>
        <end position="78"/>
    </location>
</feature>
<organism evidence="5 6">
    <name type="scientific">Nonomuraea insulae</name>
    <dbReference type="NCBI Taxonomy" id="1616787"/>
    <lineage>
        <taxon>Bacteria</taxon>
        <taxon>Bacillati</taxon>
        <taxon>Actinomycetota</taxon>
        <taxon>Actinomycetes</taxon>
        <taxon>Streptosporangiales</taxon>
        <taxon>Streptosporangiaceae</taxon>
        <taxon>Nonomuraea</taxon>
    </lineage>
</organism>
<evidence type="ECO:0000259" key="4">
    <source>
        <dbReference type="PROSITE" id="PS50949"/>
    </source>
</evidence>
<dbReference type="PRINTS" id="PR00035">
    <property type="entry name" value="HTHGNTR"/>
</dbReference>
<dbReference type="InterPro" id="IPR011711">
    <property type="entry name" value="GntR_C"/>
</dbReference>
<evidence type="ECO:0000256" key="3">
    <source>
        <dbReference type="ARBA" id="ARBA00023163"/>
    </source>
</evidence>
<dbReference type="Gene3D" id="1.10.10.10">
    <property type="entry name" value="Winged helix-like DNA-binding domain superfamily/Winged helix DNA-binding domain"/>
    <property type="match status" value="1"/>
</dbReference>
<dbReference type="InterPro" id="IPR000524">
    <property type="entry name" value="Tscrpt_reg_HTH_GntR"/>
</dbReference>
<accession>A0ABW1D635</accession>
<dbReference type="InterPro" id="IPR036388">
    <property type="entry name" value="WH-like_DNA-bd_sf"/>
</dbReference>
<dbReference type="SMART" id="SM00345">
    <property type="entry name" value="HTH_GNTR"/>
    <property type="match status" value="1"/>
</dbReference>
<dbReference type="PANTHER" id="PTHR43537:SF5">
    <property type="entry name" value="UXU OPERON TRANSCRIPTIONAL REGULATOR"/>
    <property type="match status" value="1"/>
</dbReference>
<evidence type="ECO:0000313" key="5">
    <source>
        <dbReference type="EMBL" id="MFC5833480.1"/>
    </source>
</evidence>